<dbReference type="Proteomes" id="UP001523550">
    <property type="component" value="Unassembled WGS sequence"/>
</dbReference>
<reference evidence="1 2" key="1">
    <citation type="submission" date="2022-03" db="EMBL/GenBank/DDBJ databases">
        <title>Genomic Encyclopedia of Type Strains, Phase III (KMG-III): the genomes of soil and plant-associated and newly described type strains.</title>
        <authorList>
            <person name="Whitman W."/>
        </authorList>
    </citation>
    <scope>NUCLEOTIDE SEQUENCE [LARGE SCALE GENOMIC DNA]</scope>
    <source>
        <strain evidence="1 2">BSker1</strain>
    </source>
</reference>
<dbReference type="RefSeq" id="WP_253448344.1">
    <property type="nucleotide sequence ID" value="NZ_JALJYF010000002.1"/>
</dbReference>
<dbReference type="Pfam" id="PF06962">
    <property type="entry name" value="rRNA_methylase"/>
    <property type="match status" value="1"/>
</dbReference>
<dbReference type="InterPro" id="IPR010719">
    <property type="entry name" value="MnmM_MeTrfase"/>
</dbReference>
<dbReference type="PANTHER" id="PTHR35276:SF1">
    <property type="entry name" value="TRNA (MNM(5)S(2)U34)-METHYLTRANSFERASE, CHLOROPLASTIC"/>
    <property type="match status" value="1"/>
</dbReference>
<name>A0ABT1GBP1_9GAMM</name>
<dbReference type="SUPFAM" id="SSF53335">
    <property type="entry name" value="S-adenosyl-L-methionine-dependent methyltransferases"/>
    <property type="match status" value="1"/>
</dbReference>
<dbReference type="PANTHER" id="PTHR35276">
    <property type="entry name" value="S-ADENOSYL-L-METHIONINE-DEPENDENT METHYLTRANSFERASES SUPERFAMILY PROTEIN"/>
    <property type="match status" value="1"/>
</dbReference>
<gene>
    <name evidence="1" type="ORF">J2T60_001703</name>
</gene>
<organism evidence="1 2">
    <name type="scientific">Natronospira proteinivora</name>
    <dbReference type="NCBI Taxonomy" id="1807133"/>
    <lineage>
        <taxon>Bacteria</taxon>
        <taxon>Pseudomonadati</taxon>
        <taxon>Pseudomonadota</taxon>
        <taxon>Gammaproteobacteria</taxon>
        <taxon>Natronospirales</taxon>
        <taxon>Natronospiraceae</taxon>
        <taxon>Natronospira</taxon>
    </lineage>
</organism>
<sequence>MKPPLTQLAHDHLEPLLRPGDYAVDATVGNGHDTLFLAGQVGESGHVLGLDIQEAAIRVAGGRLRQAGLDNRVSLIQTGHERLTDILPTEMQGRLKVVMFNLGYLPGGDQQLITRADTTLEALSAALSQLAEDGLISLMVYRGHPGGQEEYQAILDWLKAEECRWSLPPVGERPDHAPILMHIHP</sequence>
<comment type="caution">
    <text evidence="1">The sequence shown here is derived from an EMBL/GenBank/DDBJ whole genome shotgun (WGS) entry which is preliminary data.</text>
</comment>
<proteinExistence type="predicted"/>
<dbReference type="EMBL" id="JALJYF010000002">
    <property type="protein sequence ID" value="MCP1727703.1"/>
    <property type="molecule type" value="Genomic_DNA"/>
</dbReference>
<keyword evidence="2" id="KW-1185">Reference proteome</keyword>
<dbReference type="Gene3D" id="3.40.50.150">
    <property type="entry name" value="Vaccinia Virus protein VP39"/>
    <property type="match status" value="1"/>
</dbReference>
<dbReference type="InterPro" id="IPR029063">
    <property type="entry name" value="SAM-dependent_MTases_sf"/>
</dbReference>
<protein>
    <submittedName>
        <fullName evidence="1">tRNA1(Val) A37 N6-methylase TrmN6</fullName>
    </submittedName>
</protein>
<evidence type="ECO:0000313" key="2">
    <source>
        <dbReference type="Proteomes" id="UP001523550"/>
    </source>
</evidence>
<evidence type="ECO:0000313" key="1">
    <source>
        <dbReference type="EMBL" id="MCP1727703.1"/>
    </source>
</evidence>
<accession>A0ABT1GBP1</accession>